<reference evidence="16 17" key="1">
    <citation type="submission" date="2019-07" db="EMBL/GenBank/DDBJ databases">
        <title>Genome sequencing of 100 strains of the haloalkaliphilic chemolithoautotrophic sulfur-oxidizing bacterium Thioalkalivibrio.</title>
        <authorList>
            <person name="Muyzer G."/>
        </authorList>
    </citation>
    <scope>NUCLEOTIDE SEQUENCE [LARGE SCALE GENOMIC DNA]</scope>
    <source>
        <strain evidence="16 17">ASO4-4</strain>
    </source>
</reference>
<feature type="binding site" evidence="9 13">
    <location>
        <position position="63"/>
    </location>
    <ligand>
        <name>Mn(2+)</name>
        <dbReference type="ChEBI" id="CHEBI:29035"/>
        <label>2</label>
    </ligand>
</feature>
<protein>
    <recommendedName>
        <fullName evidence="9 10">2,3-bisphosphoglycerate-independent phosphoglycerate mutase</fullName>
        <shortName evidence="9">BPG-independent PGAM</shortName>
        <shortName evidence="9">Phosphoglyceromutase</shortName>
        <shortName evidence="9">iPGM</shortName>
        <ecNumber evidence="9 10">5.4.2.12</ecNumber>
    </recommendedName>
</protein>
<evidence type="ECO:0000313" key="17">
    <source>
        <dbReference type="Proteomes" id="UP000318307"/>
    </source>
</evidence>
<evidence type="ECO:0000256" key="11">
    <source>
        <dbReference type="PIRSR" id="PIRSR001492-1"/>
    </source>
</evidence>
<evidence type="ECO:0000256" key="4">
    <source>
        <dbReference type="ARBA" id="ARBA00008819"/>
    </source>
</evidence>
<evidence type="ECO:0000313" key="16">
    <source>
        <dbReference type="EMBL" id="TWI63924.1"/>
    </source>
</evidence>
<feature type="binding site" evidence="9 13">
    <location>
        <position position="400"/>
    </location>
    <ligand>
        <name>Mn(2+)</name>
        <dbReference type="ChEBI" id="CHEBI:29035"/>
        <label>1</label>
    </ligand>
</feature>
<comment type="function">
    <text evidence="2 9">Catalyzes the interconversion of 2-phosphoglycerate and 3-phosphoglycerate.</text>
</comment>
<sequence>MSDVRPCLLMILDGWGLADAGPGNAVRSSCTPVLDNLMREFPVTSLACSGPDVGLPEGIMGNSEVGHLNLGAGRIVYQDLLRIDRSIEDQTFYDNPVLIGAMDAVRERGATCHFMGLLSDGGVHSRISHLKALISMAEKRGLPKVALHPILDGRDTPPMAGAAYLKDLMDFIAPMAQVSVSTLCGRFYAMDRDTRWERTCRAFHLYTEGEGRLRQDPLAALEEAYASGVTDEFLEPVKIAGSQEGLIREGDLVVFFNFRADRARQITRAFTDRGFDAFTRKSMPEVDWVCMTRYDAAFDLKVAFGPQVLTDLLAEVVSAADFSQLRIAETEKYAHVTYFFNGGEERAFPGEERVLVPSPRDVETYDEKPEMSADLVADTFLEKFHSGSYALMVLNFANMDMVGHTGKMDAACRACEAVDRNVGRIVEIMRQNNVPVVITADHGNAEQMQDAAGKIHTAHTCNPVPLLLVDEKRKNCQLLPGRLGDVAPTVLEIMGLGIPAAMTGASRIRQPEAKTAGA</sequence>
<feature type="binding site" evidence="9 13">
    <location>
        <position position="459"/>
    </location>
    <ligand>
        <name>Mn(2+)</name>
        <dbReference type="ChEBI" id="CHEBI:29035"/>
        <label>1</label>
    </ligand>
</feature>
<feature type="binding site" evidence="9 13">
    <location>
        <position position="441"/>
    </location>
    <ligand>
        <name>Mn(2+)</name>
        <dbReference type="ChEBI" id="CHEBI:29035"/>
        <label>2</label>
    </ligand>
</feature>
<feature type="binding site" evidence="9 12">
    <location>
        <position position="186"/>
    </location>
    <ligand>
        <name>substrate</name>
    </ligand>
</feature>
<evidence type="ECO:0000256" key="6">
    <source>
        <dbReference type="ARBA" id="ARBA00023152"/>
    </source>
</evidence>
<keyword evidence="17" id="KW-1185">Reference proteome</keyword>
<dbReference type="Proteomes" id="UP000318307">
    <property type="component" value="Unassembled WGS sequence"/>
</dbReference>
<evidence type="ECO:0000256" key="13">
    <source>
        <dbReference type="PIRSR" id="PIRSR001492-3"/>
    </source>
</evidence>
<dbReference type="UniPathway" id="UPA00109">
    <property type="reaction ID" value="UER00186"/>
</dbReference>
<gene>
    <name evidence="9" type="primary">gpmI</name>
    <name evidence="16" type="ORF">LZ24_03211</name>
</gene>
<name>A0A562R5U9_9BACT</name>
<dbReference type="GO" id="GO:0030145">
    <property type="term" value="F:manganese ion binding"/>
    <property type="evidence" value="ECO:0007669"/>
    <property type="project" value="UniProtKB-UniRule"/>
</dbReference>
<dbReference type="PANTHER" id="PTHR31637">
    <property type="entry name" value="2,3-BISPHOSPHOGLYCERATE-INDEPENDENT PHOSPHOGLYCERATE MUTASE"/>
    <property type="match status" value="1"/>
</dbReference>
<evidence type="ECO:0000256" key="12">
    <source>
        <dbReference type="PIRSR" id="PIRSR001492-2"/>
    </source>
</evidence>
<comment type="cofactor">
    <cofactor evidence="9">
        <name>Mn(2+)</name>
        <dbReference type="ChEBI" id="CHEBI:29035"/>
    </cofactor>
    <text evidence="9">Binds 2 manganese ions per subunit.</text>
</comment>
<evidence type="ECO:0000256" key="2">
    <source>
        <dbReference type="ARBA" id="ARBA00002315"/>
    </source>
</evidence>
<keyword evidence="6 9" id="KW-0324">Glycolysis</keyword>
<dbReference type="FunFam" id="3.40.1450.10:FF:000002">
    <property type="entry name" value="2,3-bisphosphoglycerate-independent phosphoglycerate mutase"/>
    <property type="match status" value="1"/>
</dbReference>
<dbReference type="InterPro" id="IPR005995">
    <property type="entry name" value="Pgm_bpd_ind"/>
</dbReference>
<dbReference type="CDD" id="cd16010">
    <property type="entry name" value="iPGM"/>
    <property type="match status" value="1"/>
</dbReference>
<dbReference type="EMBL" id="VLLC01000046">
    <property type="protein sequence ID" value="TWI63924.1"/>
    <property type="molecule type" value="Genomic_DNA"/>
</dbReference>
<evidence type="ECO:0000256" key="9">
    <source>
        <dbReference type="HAMAP-Rule" id="MF_01038"/>
    </source>
</evidence>
<dbReference type="NCBIfam" id="TIGR01307">
    <property type="entry name" value="pgm_bpd_ind"/>
    <property type="match status" value="1"/>
</dbReference>
<dbReference type="InterPro" id="IPR006124">
    <property type="entry name" value="Metalloenzyme"/>
</dbReference>
<dbReference type="OrthoDB" id="9800863at2"/>
<evidence type="ECO:0000256" key="1">
    <source>
        <dbReference type="ARBA" id="ARBA00000370"/>
    </source>
</evidence>
<dbReference type="EC" id="5.4.2.12" evidence="9 10"/>
<feature type="active site" description="Phosphoserine intermediate" evidence="9 11">
    <location>
        <position position="63"/>
    </location>
</feature>
<evidence type="ECO:0000256" key="7">
    <source>
        <dbReference type="ARBA" id="ARBA00023211"/>
    </source>
</evidence>
<dbReference type="Pfam" id="PF01676">
    <property type="entry name" value="Metalloenzyme"/>
    <property type="match status" value="1"/>
</dbReference>
<dbReference type="GO" id="GO:0006007">
    <property type="term" value="P:glucose catabolic process"/>
    <property type="evidence" value="ECO:0007669"/>
    <property type="project" value="InterPro"/>
</dbReference>
<feature type="binding site" evidence="9 12">
    <location>
        <position position="124"/>
    </location>
    <ligand>
        <name>substrate</name>
    </ligand>
</feature>
<dbReference type="PANTHER" id="PTHR31637:SF0">
    <property type="entry name" value="2,3-BISPHOSPHOGLYCERATE-INDEPENDENT PHOSPHOGLYCERATE MUTASE"/>
    <property type="match status" value="1"/>
</dbReference>
<dbReference type="InterPro" id="IPR036646">
    <property type="entry name" value="PGAM_B_sf"/>
</dbReference>
<dbReference type="Gene3D" id="3.40.720.10">
    <property type="entry name" value="Alkaline Phosphatase, subunit A"/>
    <property type="match status" value="1"/>
</dbReference>
<evidence type="ECO:0000259" key="14">
    <source>
        <dbReference type="Pfam" id="PF01676"/>
    </source>
</evidence>
<keyword evidence="7 9" id="KW-0464">Manganese</keyword>
<dbReference type="InterPro" id="IPR011258">
    <property type="entry name" value="BPG-indep_PGM_N"/>
</dbReference>
<dbReference type="GO" id="GO:0004619">
    <property type="term" value="F:phosphoglycerate mutase activity"/>
    <property type="evidence" value="ECO:0007669"/>
    <property type="project" value="UniProtKB-UniRule"/>
</dbReference>
<keyword evidence="8 9" id="KW-0413">Isomerase</keyword>
<dbReference type="GO" id="GO:0006096">
    <property type="term" value="P:glycolytic process"/>
    <property type="evidence" value="ECO:0007669"/>
    <property type="project" value="UniProtKB-UniRule"/>
</dbReference>
<proteinExistence type="inferred from homology"/>
<feature type="binding site" evidence="9 12">
    <location>
        <position position="192"/>
    </location>
    <ligand>
        <name>substrate</name>
    </ligand>
</feature>
<feature type="binding site" evidence="9 12">
    <location>
        <position position="332"/>
    </location>
    <ligand>
        <name>substrate</name>
    </ligand>
</feature>
<comment type="subunit">
    <text evidence="9">Monomer.</text>
</comment>
<dbReference type="InterPro" id="IPR017850">
    <property type="entry name" value="Alkaline_phosphatase_core_sf"/>
</dbReference>
<dbReference type="Gene3D" id="3.40.1450.10">
    <property type="entry name" value="BPG-independent phosphoglycerate mutase, domain B"/>
    <property type="match status" value="1"/>
</dbReference>
<dbReference type="AlphaFoldDB" id="A0A562R5U9"/>
<dbReference type="PIRSF" id="PIRSF001492">
    <property type="entry name" value="IPGAM"/>
    <property type="match status" value="1"/>
</dbReference>
<feature type="domain" description="Metalloenzyme" evidence="14">
    <location>
        <begin position="6"/>
        <end position="496"/>
    </location>
</feature>
<comment type="caution">
    <text evidence="16">The sequence shown here is derived from an EMBL/GenBank/DDBJ whole genome shotgun (WGS) entry which is preliminary data.</text>
</comment>
<evidence type="ECO:0000256" key="3">
    <source>
        <dbReference type="ARBA" id="ARBA00004798"/>
    </source>
</evidence>
<dbReference type="GO" id="GO:0005737">
    <property type="term" value="C:cytoplasm"/>
    <property type="evidence" value="ECO:0007669"/>
    <property type="project" value="InterPro"/>
</dbReference>
<feature type="binding site" evidence="9 13">
    <location>
        <position position="404"/>
    </location>
    <ligand>
        <name>Mn(2+)</name>
        <dbReference type="ChEBI" id="CHEBI:29035"/>
        <label>1</label>
    </ligand>
</feature>
<dbReference type="HAMAP" id="MF_01038">
    <property type="entry name" value="GpmI"/>
    <property type="match status" value="1"/>
</dbReference>
<evidence type="ECO:0000256" key="5">
    <source>
        <dbReference type="ARBA" id="ARBA00022723"/>
    </source>
</evidence>
<accession>A0A562R5U9</accession>
<feature type="domain" description="BPG-independent PGAM N-terminal" evidence="15">
    <location>
        <begin position="83"/>
        <end position="295"/>
    </location>
</feature>
<dbReference type="Pfam" id="PF06415">
    <property type="entry name" value="iPGM_N"/>
    <property type="match status" value="1"/>
</dbReference>
<feature type="binding site" evidence="9 12">
    <location>
        <begin position="259"/>
        <end position="262"/>
    </location>
    <ligand>
        <name>substrate</name>
    </ligand>
</feature>
<dbReference type="SUPFAM" id="SSF53649">
    <property type="entry name" value="Alkaline phosphatase-like"/>
    <property type="match status" value="1"/>
</dbReference>
<feature type="binding site" evidence="9 13">
    <location>
        <position position="13"/>
    </location>
    <ligand>
        <name>Mn(2+)</name>
        <dbReference type="ChEBI" id="CHEBI:29035"/>
        <label>2</label>
    </ligand>
</feature>
<organism evidence="16 17">
    <name type="scientific">Desulfobotulus alkaliphilus</name>
    <dbReference type="NCBI Taxonomy" id="622671"/>
    <lineage>
        <taxon>Bacteria</taxon>
        <taxon>Pseudomonadati</taxon>
        <taxon>Thermodesulfobacteriota</taxon>
        <taxon>Desulfobacteria</taxon>
        <taxon>Desulfobacterales</taxon>
        <taxon>Desulfobacteraceae</taxon>
        <taxon>Desulfobotulus</taxon>
    </lineage>
</organism>
<comment type="pathway">
    <text evidence="3 9">Carbohydrate degradation; glycolysis; pyruvate from D-glyceraldehyde 3-phosphate: step 3/5.</text>
</comment>
<keyword evidence="5 9" id="KW-0479">Metal-binding</keyword>
<feature type="binding site" evidence="9 12">
    <location>
        <begin position="154"/>
        <end position="155"/>
    </location>
    <ligand>
        <name>substrate</name>
    </ligand>
</feature>
<evidence type="ECO:0000256" key="8">
    <source>
        <dbReference type="ARBA" id="ARBA00023235"/>
    </source>
</evidence>
<evidence type="ECO:0000259" key="15">
    <source>
        <dbReference type="Pfam" id="PF06415"/>
    </source>
</evidence>
<dbReference type="SUPFAM" id="SSF64158">
    <property type="entry name" value="2,3-Bisphosphoglycerate-independent phosphoglycerate mutase, substrate-binding domain"/>
    <property type="match status" value="1"/>
</dbReference>
<comment type="similarity">
    <text evidence="4 9">Belongs to the BPG-independent phosphoglycerate mutase family.</text>
</comment>
<evidence type="ECO:0000256" key="10">
    <source>
        <dbReference type="NCBIfam" id="TIGR01307"/>
    </source>
</evidence>
<feature type="binding site" evidence="9 13">
    <location>
        <position position="442"/>
    </location>
    <ligand>
        <name>Mn(2+)</name>
        <dbReference type="ChEBI" id="CHEBI:29035"/>
        <label>2</label>
    </ligand>
</feature>
<dbReference type="RefSeq" id="WP_144686687.1">
    <property type="nucleotide sequence ID" value="NZ_VLLC01000046.1"/>
</dbReference>
<comment type="catalytic activity">
    <reaction evidence="1 9">
        <text>(2R)-2-phosphoglycerate = (2R)-3-phosphoglycerate</text>
        <dbReference type="Rhea" id="RHEA:15901"/>
        <dbReference type="ChEBI" id="CHEBI:58272"/>
        <dbReference type="ChEBI" id="CHEBI:58289"/>
        <dbReference type="EC" id="5.4.2.12"/>
    </reaction>
</comment>